<evidence type="ECO:0000313" key="3">
    <source>
        <dbReference type="Proteomes" id="UP001144256"/>
    </source>
</evidence>
<gene>
    <name evidence="2" type="ORF">SH1V18_16460</name>
</gene>
<keyword evidence="3" id="KW-1185">Reference proteome</keyword>
<dbReference type="AlphaFoldDB" id="A0A9W5YAL3"/>
<dbReference type="RefSeq" id="WP_281814435.1">
    <property type="nucleotide sequence ID" value="NZ_BRLB01000003.1"/>
</dbReference>
<name>A0A9W5YAL3_9FIRM</name>
<accession>A0A9W5YAL3</accession>
<feature type="transmembrane region" description="Helical" evidence="1">
    <location>
        <begin position="6"/>
        <end position="26"/>
    </location>
</feature>
<keyword evidence="1" id="KW-1133">Transmembrane helix</keyword>
<sequence>MRIIYGSILIWVSIIMVISYLLLNCINFKNKKYLRIIIGSILCIYGLLGSFTLPSYFFNRISQASWADIEFLKWASEKFSFSVNVLASISILVIISSLIIIYFSSINKISLEWSVVVVMLSQISLIIIAFIMGMYTINKRFDIASYILGVGYFNFLTLYGIYVCRWVFYYNMVDDKIPNKTTE</sequence>
<dbReference type="Proteomes" id="UP001144256">
    <property type="component" value="Unassembled WGS sequence"/>
</dbReference>
<organism evidence="2 3">
    <name type="scientific">Vallitalea longa</name>
    <dbReference type="NCBI Taxonomy" id="2936439"/>
    <lineage>
        <taxon>Bacteria</taxon>
        <taxon>Bacillati</taxon>
        <taxon>Bacillota</taxon>
        <taxon>Clostridia</taxon>
        <taxon>Lachnospirales</taxon>
        <taxon>Vallitaleaceae</taxon>
        <taxon>Vallitalea</taxon>
    </lineage>
</organism>
<evidence type="ECO:0000313" key="2">
    <source>
        <dbReference type="EMBL" id="GKX29166.1"/>
    </source>
</evidence>
<dbReference type="EMBL" id="BRLB01000003">
    <property type="protein sequence ID" value="GKX29166.1"/>
    <property type="molecule type" value="Genomic_DNA"/>
</dbReference>
<proteinExistence type="predicted"/>
<keyword evidence="1" id="KW-0812">Transmembrane</keyword>
<feature type="transmembrane region" description="Helical" evidence="1">
    <location>
        <begin position="79"/>
        <end position="103"/>
    </location>
</feature>
<comment type="caution">
    <text evidence="2">The sequence shown here is derived from an EMBL/GenBank/DDBJ whole genome shotgun (WGS) entry which is preliminary data.</text>
</comment>
<protein>
    <submittedName>
        <fullName evidence="2">Uncharacterized protein</fullName>
    </submittedName>
</protein>
<feature type="transmembrane region" description="Helical" evidence="1">
    <location>
        <begin position="143"/>
        <end position="168"/>
    </location>
</feature>
<feature type="transmembrane region" description="Helical" evidence="1">
    <location>
        <begin position="33"/>
        <end position="59"/>
    </location>
</feature>
<reference evidence="2" key="1">
    <citation type="submission" date="2022-06" db="EMBL/GenBank/DDBJ databases">
        <title>Vallitalea longa sp. nov., an anaerobic bacterium isolated from marine sediment.</title>
        <authorList>
            <person name="Hirano S."/>
            <person name="Terahara T."/>
            <person name="Mori K."/>
            <person name="Hamada M."/>
            <person name="Matsumoto R."/>
            <person name="Kobayashi T."/>
        </authorList>
    </citation>
    <scope>NUCLEOTIDE SEQUENCE</scope>
    <source>
        <strain evidence="2">SH18-1</strain>
    </source>
</reference>
<feature type="transmembrane region" description="Helical" evidence="1">
    <location>
        <begin position="115"/>
        <end position="137"/>
    </location>
</feature>
<evidence type="ECO:0000256" key="1">
    <source>
        <dbReference type="SAM" id="Phobius"/>
    </source>
</evidence>
<keyword evidence="1" id="KW-0472">Membrane</keyword>